<dbReference type="PRINTS" id="PR01438">
    <property type="entry name" value="UNVRSLSTRESS"/>
</dbReference>
<proteinExistence type="inferred from homology"/>
<evidence type="ECO:0000313" key="4">
    <source>
        <dbReference type="Proteomes" id="UP001212803"/>
    </source>
</evidence>
<comment type="similarity">
    <text evidence="1">Belongs to the universal stress protein A family.</text>
</comment>
<dbReference type="Proteomes" id="UP001212803">
    <property type="component" value="Chromosome"/>
</dbReference>
<dbReference type="CDD" id="cd00293">
    <property type="entry name" value="USP-like"/>
    <property type="match status" value="1"/>
</dbReference>
<dbReference type="Pfam" id="PF00582">
    <property type="entry name" value="Usp"/>
    <property type="match status" value="1"/>
</dbReference>
<dbReference type="Gene3D" id="3.40.50.620">
    <property type="entry name" value="HUPs"/>
    <property type="match status" value="1"/>
</dbReference>
<reference evidence="3 4" key="1">
    <citation type="journal article" date="2023" name="ISME J.">
        <title>Thermophilic Dehalococcoidia with unusual traits shed light on an unexpected past.</title>
        <authorList>
            <person name="Palmer M."/>
            <person name="Covington J.K."/>
            <person name="Zhou E.M."/>
            <person name="Thomas S.C."/>
            <person name="Habib N."/>
            <person name="Seymour C.O."/>
            <person name="Lai D."/>
            <person name="Johnston J."/>
            <person name="Hashimi A."/>
            <person name="Jiao J.Y."/>
            <person name="Muok A.R."/>
            <person name="Liu L."/>
            <person name="Xian W.D."/>
            <person name="Zhi X.Y."/>
            <person name="Li M.M."/>
            <person name="Silva L.P."/>
            <person name="Bowen B.P."/>
            <person name="Louie K."/>
            <person name="Briegel A."/>
            <person name="Pett-Ridge J."/>
            <person name="Weber P.K."/>
            <person name="Tocheva E.I."/>
            <person name="Woyke T."/>
            <person name="Northen T.R."/>
            <person name="Mayali X."/>
            <person name="Li W.J."/>
            <person name="Hedlund B.P."/>
        </authorList>
    </citation>
    <scope>NUCLEOTIDE SEQUENCE [LARGE SCALE GENOMIC DNA]</scope>
    <source>
        <strain evidence="3 4">YIM 72310</strain>
    </source>
</reference>
<dbReference type="RefSeq" id="WP_270056049.1">
    <property type="nucleotide sequence ID" value="NZ_CP115149.1"/>
</dbReference>
<evidence type="ECO:0000313" key="3">
    <source>
        <dbReference type="EMBL" id="WBL35523.1"/>
    </source>
</evidence>
<evidence type="ECO:0000256" key="1">
    <source>
        <dbReference type="ARBA" id="ARBA00008791"/>
    </source>
</evidence>
<sequence>MRALVPLDGSTTALAIMPAVRRLVEMAPGIEVHLATVLDPGAVRGRSEHPVREPLGAAFGTTAIRIPAPRLIESHGEAIARKATEWREKLEDIAKAELPGAAVTVHVEWSHQAAKAIIELANELDADVIAMATHGRSGLSHLLAGSVAEEVIRASGRPVLVVRGAG</sequence>
<dbReference type="InterPro" id="IPR006015">
    <property type="entry name" value="Universal_stress_UspA"/>
</dbReference>
<name>A0ABY7M7B5_9CHLR</name>
<keyword evidence="4" id="KW-1185">Reference proteome</keyword>
<dbReference type="PANTHER" id="PTHR46268">
    <property type="entry name" value="STRESS RESPONSE PROTEIN NHAX"/>
    <property type="match status" value="1"/>
</dbReference>
<dbReference type="SUPFAM" id="SSF52402">
    <property type="entry name" value="Adenine nucleotide alpha hydrolases-like"/>
    <property type="match status" value="1"/>
</dbReference>
<organism evidence="3 4">
    <name type="scientific">Tepidiforma flava</name>
    <dbReference type="NCBI Taxonomy" id="3004094"/>
    <lineage>
        <taxon>Bacteria</taxon>
        <taxon>Bacillati</taxon>
        <taxon>Chloroflexota</taxon>
        <taxon>Tepidiformia</taxon>
        <taxon>Tepidiformales</taxon>
        <taxon>Tepidiformaceae</taxon>
        <taxon>Tepidiforma</taxon>
    </lineage>
</organism>
<dbReference type="PANTHER" id="PTHR46268:SF6">
    <property type="entry name" value="UNIVERSAL STRESS PROTEIN UP12"/>
    <property type="match status" value="1"/>
</dbReference>
<dbReference type="InterPro" id="IPR006016">
    <property type="entry name" value="UspA"/>
</dbReference>
<evidence type="ECO:0000259" key="2">
    <source>
        <dbReference type="Pfam" id="PF00582"/>
    </source>
</evidence>
<feature type="domain" description="UspA" evidence="2">
    <location>
        <begin position="2"/>
        <end position="163"/>
    </location>
</feature>
<protein>
    <submittedName>
        <fullName evidence="3">Universal stress protein</fullName>
    </submittedName>
</protein>
<accession>A0ABY7M7B5</accession>
<dbReference type="InterPro" id="IPR014729">
    <property type="entry name" value="Rossmann-like_a/b/a_fold"/>
</dbReference>
<gene>
    <name evidence="3" type="ORF">O0235_12160</name>
</gene>
<dbReference type="EMBL" id="CP115149">
    <property type="protein sequence ID" value="WBL35523.1"/>
    <property type="molecule type" value="Genomic_DNA"/>
</dbReference>